<dbReference type="EMBL" id="CP060007">
    <property type="protein sequence ID" value="QNA46669.1"/>
    <property type="molecule type" value="Genomic_DNA"/>
</dbReference>
<protein>
    <recommendedName>
        <fullName evidence="1">protein-tyrosine-phosphatase</fullName>
        <ecNumber evidence="1">3.1.3.48</ecNumber>
    </recommendedName>
</protein>
<accession>A0A7G5XMG6</accession>
<dbReference type="CDD" id="cd16343">
    <property type="entry name" value="LMWPTP"/>
    <property type="match status" value="1"/>
</dbReference>
<dbReference type="InterPro" id="IPR050438">
    <property type="entry name" value="LMW_PTPase"/>
</dbReference>
<evidence type="ECO:0000256" key="1">
    <source>
        <dbReference type="ARBA" id="ARBA00013064"/>
    </source>
</evidence>
<organism evidence="3 4">
    <name type="scientific">Lacibacter sediminis</name>
    <dbReference type="NCBI Taxonomy" id="2760713"/>
    <lineage>
        <taxon>Bacteria</taxon>
        <taxon>Pseudomonadati</taxon>
        <taxon>Bacteroidota</taxon>
        <taxon>Chitinophagia</taxon>
        <taxon>Chitinophagales</taxon>
        <taxon>Chitinophagaceae</taxon>
        <taxon>Lacibacter</taxon>
    </lineage>
</organism>
<dbReference type="AlphaFoldDB" id="A0A7G5XMG6"/>
<reference evidence="4" key="1">
    <citation type="submission" date="2020-08" db="EMBL/GenBank/DDBJ databases">
        <title>Lacibacter sp. S13-6-6 genome sequencing.</title>
        <authorList>
            <person name="Jin L."/>
        </authorList>
    </citation>
    <scope>NUCLEOTIDE SEQUENCE [LARGE SCALE GENOMIC DNA]</scope>
    <source>
        <strain evidence="4">S13-6-6</strain>
    </source>
</reference>
<dbReference type="SMART" id="SM00226">
    <property type="entry name" value="LMWPc"/>
    <property type="match status" value="1"/>
</dbReference>
<dbReference type="PANTHER" id="PTHR11717:SF7">
    <property type="entry name" value="LOW MOLECULAR WEIGHT PHOSPHOTYROSINE PROTEIN PHOSPHATASE"/>
    <property type="match status" value="1"/>
</dbReference>
<dbReference type="GO" id="GO:0004725">
    <property type="term" value="F:protein tyrosine phosphatase activity"/>
    <property type="evidence" value="ECO:0007669"/>
    <property type="project" value="UniProtKB-EC"/>
</dbReference>
<keyword evidence="4" id="KW-1185">Reference proteome</keyword>
<evidence type="ECO:0000313" key="3">
    <source>
        <dbReference type="EMBL" id="QNA46669.1"/>
    </source>
</evidence>
<dbReference type="Gene3D" id="3.40.50.2300">
    <property type="match status" value="1"/>
</dbReference>
<dbReference type="KEGG" id="lacs:H4075_03230"/>
<evidence type="ECO:0000313" key="4">
    <source>
        <dbReference type="Proteomes" id="UP000515344"/>
    </source>
</evidence>
<dbReference type="InterPro" id="IPR036196">
    <property type="entry name" value="Ptyr_pPase_sf"/>
</dbReference>
<name>A0A7G5XMG6_9BACT</name>
<dbReference type="EC" id="3.1.3.48" evidence="1"/>
<dbReference type="InterPro" id="IPR023485">
    <property type="entry name" value="Ptyr_pPase"/>
</dbReference>
<evidence type="ECO:0000259" key="2">
    <source>
        <dbReference type="SMART" id="SM00226"/>
    </source>
</evidence>
<dbReference type="PANTHER" id="PTHR11717">
    <property type="entry name" value="LOW MOLECULAR WEIGHT PROTEIN TYROSINE PHOSPHATASE"/>
    <property type="match status" value="1"/>
</dbReference>
<sequence>MVCLGNICRSPLAEGVLQHKAWKAGLQWSVESAGTGAWHTGEPPHHLSIKVAKHNGVDISKQRARQFAKEDFLNYDFIYVMDSSNYIDVKQMSGKLWKEDKVDLLLNELYPGENRAVPDPWYGKEDGYHSVYELIDKACDKIIEKYIAGSTRYEVKSTDKSSNE</sequence>
<dbReference type="SUPFAM" id="SSF52788">
    <property type="entry name" value="Phosphotyrosine protein phosphatases I"/>
    <property type="match status" value="1"/>
</dbReference>
<proteinExistence type="predicted"/>
<feature type="domain" description="Phosphotyrosine protein phosphatase I" evidence="2">
    <location>
        <begin position="2"/>
        <end position="145"/>
    </location>
</feature>
<dbReference type="Proteomes" id="UP000515344">
    <property type="component" value="Chromosome"/>
</dbReference>
<gene>
    <name evidence="3" type="ORF">H4075_03230</name>
</gene>
<dbReference type="Pfam" id="PF01451">
    <property type="entry name" value="LMWPc"/>
    <property type="match status" value="1"/>
</dbReference>